<dbReference type="AlphaFoldDB" id="A0A518BGH9"/>
<dbReference type="InterPro" id="IPR029058">
    <property type="entry name" value="AB_hydrolase_fold"/>
</dbReference>
<dbReference type="KEGG" id="pbap:Pla133_10990"/>
<dbReference type="PANTHER" id="PTHR43037:SF5">
    <property type="entry name" value="FERULOYL ESTERASE"/>
    <property type="match status" value="1"/>
</dbReference>
<gene>
    <name evidence="3" type="ORF">Pla133_10990</name>
</gene>
<reference evidence="3 4" key="1">
    <citation type="submission" date="2019-02" db="EMBL/GenBank/DDBJ databases">
        <title>Deep-cultivation of Planctomycetes and their phenomic and genomic characterization uncovers novel biology.</title>
        <authorList>
            <person name="Wiegand S."/>
            <person name="Jogler M."/>
            <person name="Boedeker C."/>
            <person name="Pinto D."/>
            <person name="Vollmers J."/>
            <person name="Rivas-Marin E."/>
            <person name="Kohn T."/>
            <person name="Peeters S.H."/>
            <person name="Heuer A."/>
            <person name="Rast P."/>
            <person name="Oberbeckmann S."/>
            <person name="Bunk B."/>
            <person name="Jeske O."/>
            <person name="Meyerdierks A."/>
            <person name="Storesund J.E."/>
            <person name="Kallscheuer N."/>
            <person name="Luecker S."/>
            <person name="Lage O.M."/>
            <person name="Pohl T."/>
            <person name="Merkel B.J."/>
            <person name="Hornburger P."/>
            <person name="Mueller R.-W."/>
            <person name="Bruemmer F."/>
            <person name="Labrenz M."/>
            <person name="Spormann A.M."/>
            <person name="Op den Camp H."/>
            <person name="Overmann J."/>
            <person name="Amann R."/>
            <person name="Jetten M.S.M."/>
            <person name="Mascher T."/>
            <person name="Medema M.H."/>
            <person name="Devos D.P."/>
            <person name="Kaster A.-K."/>
            <person name="Ovreas L."/>
            <person name="Rohde M."/>
            <person name="Galperin M.Y."/>
            <person name="Jogler C."/>
        </authorList>
    </citation>
    <scope>NUCLEOTIDE SEQUENCE [LARGE SCALE GENOMIC DNA]</scope>
    <source>
        <strain evidence="3 4">Pla133</strain>
    </source>
</reference>
<dbReference type="SUPFAM" id="SSF53474">
    <property type="entry name" value="alpha/beta-Hydrolases"/>
    <property type="match status" value="1"/>
</dbReference>
<keyword evidence="2" id="KW-0378">Hydrolase</keyword>
<evidence type="ECO:0000256" key="1">
    <source>
        <dbReference type="ARBA" id="ARBA00022729"/>
    </source>
</evidence>
<evidence type="ECO:0000256" key="2">
    <source>
        <dbReference type="ARBA" id="ARBA00022801"/>
    </source>
</evidence>
<dbReference type="EMBL" id="CP036287">
    <property type="protein sequence ID" value="QDU66033.1"/>
    <property type="molecule type" value="Genomic_DNA"/>
</dbReference>
<dbReference type="Gene3D" id="2.60.40.10">
    <property type="entry name" value="Immunoglobulins"/>
    <property type="match status" value="1"/>
</dbReference>
<name>A0A518BGH9_9BACT</name>
<keyword evidence="4" id="KW-1185">Reference proteome</keyword>
<dbReference type="InterPro" id="IPR000801">
    <property type="entry name" value="Esterase-like"/>
</dbReference>
<evidence type="ECO:0000313" key="3">
    <source>
        <dbReference type="EMBL" id="QDU66033.1"/>
    </source>
</evidence>
<dbReference type="InterPro" id="IPR013783">
    <property type="entry name" value="Ig-like_fold"/>
</dbReference>
<sequence length="783" mass="83927">MAALSAHGVGLAPDLLLLAGLIGSLSGSSAVASTAVVSPAVAPAQPTNIAALHRDGQTFLTWDGSVDSDVERYRIYRHDSAIDAGNLSQATMIWEGWEGSGDYLAERYYMPVANTWGPRYHSRYVIQNGGPELPAGKELLVWTIHTEDLGGLLIADGFYAVTSVDSSGLENVTDFSADNATAAISERIGNPSPVRTKNIVSNQGQVYIQYLDLREFNETFTAPNADNEYYGLNSLDPAVANAVNYAFTYVLFPPELNGCAGQSDYAVVVRLHGYSGNQIRPLTADPEPTWCPAYRLYPLDIGNSWWLGYARDHDYRQSLDVPPTDTIENFTEQRVLRMVHDLARDPMYGSKVDLDRVFLYGHSMGGSGTLAMALRYPNVFAAAHASQPMTNYLTSGDGGGDDWRPNVEIKWGSIAEGLPIVSRGPDGLADHLQQFDGTPVWDWQNHQQTFVDRRGDDFVPFGIDHGLQDLVIEFSTQGAPVYGLIDAALACWAGEIQNALHQASGLSTVPVPLEPNAGLPFHGFNVVMSETVPGCGDFSDDPAFPPSKSAFYADTVSWSASWDNWDGLPTDTVDEWGISLRSSDGGSRTLDVTPRRTQQFVAEPGALYVWANQSIASGSVVASDRLTTDADGLLVLDDFQVTGVGNRATIRRPLIAGPDSVSLSAGGAQAMSLWAGDDQAGHFYVILGSLSGDSPGTQFGPLSIPLNFDAYFNYTLTSPYSGPVSPAFSVLDANGRASATFGVPPGTDPALAGLTVHHAFLTINPVGVSVEVVSNAVSVDLLP</sequence>
<dbReference type="Pfam" id="PF00756">
    <property type="entry name" value="Esterase"/>
    <property type="match status" value="1"/>
</dbReference>
<keyword evidence="1" id="KW-0732">Signal</keyword>
<proteinExistence type="predicted"/>
<accession>A0A518BGH9</accession>
<protein>
    <recommendedName>
        <fullName evidence="5">Peptidase S9 prolyl oligopeptidase catalytic domain-containing protein</fullName>
    </recommendedName>
</protein>
<dbReference type="Gene3D" id="3.40.50.1820">
    <property type="entry name" value="alpha/beta hydrolase"/>
    <property type="match status" value="1"/>
</dbReference>
<dbReference type="Proteomes" id="UP000316921">
    <property type="component" value="Chromosome"/>
</dbReference>
<dbReference type="GO" id="GO:0016787">
    <property type="term" value="F:hydrolase activity"/>
    <property type="evidence" value="ECO:0007669"/>
    <property type="project" value="UniProtKB-KW"/>
</dbReference>
<dbReference type="PANTHER" id="PTHR43037">
    <property type="entry name" value="UNNAMED PRODUCT-RELATED"/>
    <property type="match status" value="1"/>
</dbReference>
<dbReference type="InterPro" id="IPR050955">
    <property type="entry name" value="Plant_Biomass_Hydrol_Est"/>
</dbReference>
<dbReference type="RefSeq" id="WP_419192157.1">
    <property type="nucleotide sequence ID" value="NZ_CP036287.1"/>
</dbReference>
<evidence type="ECO:0000313" key="4">
    <source>
        <dbReference type="Proteomes" id="UP000316921"/>
    </source>
</evidence>
<evidence type="ECO:0008006" key="5">
    <source>
        <dbReference type="Google" id="ProtNLM"/>
    </source>
</evidence>
<organism evidence="3 4">
    <name type="scientific">Engelhardtia mirabilis</name>
    <dbReference type="NCBI Taxonomy" id="2528011"/>
    <lineage>
        <taxon>Bacteria</taxon>
        <taxon>Pseudomonadati</taxon>
        <taxon>Planctomycetota</taxon>
        <taxon>Planctomycetia</taxon>
        <taxon>Planctomycetia incertae sedis</taxon>
        <taxon>Engelhardtia</taxon>
    </lineage>
</organism>